<dbReference type="PANTHER" id="PTHR46517">
    <property type="entry name" value="FRUCTOSE-2,6-BISPHOSPHATASE TIGAR"/>
    <property type="match status" value="1"/>
</dbReference>
<proteinExistence type="predicted"/>
<dbReference type="GO" id="GO:0004331">
    <property type="term" value="F:fructose-2,6-bisphosphate 2-phosphatase activity"/>
    <property type="evidence" value="ECO:0007669"/>
    <property type="project" value="TreeGrafter"/>
</dbReference>
<dbReference type="CDD" id="cd07067">
    <property type="entry name" value="HP_PGM_like"/>
    <property type="match status" value="1"/>
</dbReference>
<evidence type="ECO:0000313" key="6">
    <source>
        <dbReference type="EMBL" id="QKS58955.1"/>
    </source>
</evidence>
<evidence type="ECO:0000256" key="1">
    <source>
        <dbReference type="ARBA" id="ARBA00022801"/>
    </source>
</evidence>
<sequence>MVIKSGQEQHESEQDASLRSESGQLGPQRSLVLIRHGTTSWNVEKKYLGHTDIGLLPDAQEELAVLREQCRDLTWDAVYCSDLLRCRQTLAHIAPQAAAQTRLDRRLRENDFGLWEGLTYEQLKHNPMYRSWIDHPQEVTPPGGEAWSAFAERIDSFLDEHLCSDETSLLSGEVGKPLPRTSLRTLIVTHGGVIRYMLSRLLDGVGFWDTHVIPGQAIQVHMEKQSGRWLGSRVTFPSIGL</sequence>
<reference evidence="5 7" key="1">
    <citation type="submission" date="2018-06" db="EMBL/GenBank/DDBJ databases">
        <title>Genomic Encyclopedia of Type Strains, Phase III (KMG-III): the genomes of soil and plant-associated and newly described type strains.</title>
        <authorList>
            <person name="Whitman W."/>
        </authorList>
    </citation>
    <scope>NUCLEOTIDE SEQUENCE [LARGE SCALE GENOMIC DNA]</scope>
    <source>
        <strain evidence="5 7">CECT 7022</strain>
    </source>
</reference>
<dbReference type="SMART" id="SM00855">
    <property type="entry name" value="PGAM"/>
    <property type="match status" value="1"/>
</dbReference>
<feature type="binding site" evidence="3">
    <location>
        <begin position="35"/>
        <end position="42"/>
    </location>
    <ligand>
        <name>substrate</name>
    </ligand>
</feature>
<dbReference type="Gene3D" id="3.40.50.1240">
    <property type="entry name" value="Phosphoglycerate mutase-like"/>
    <property type="match status" value="1"/>
</dbReference>
<feature type="binding site" evidence="3">
    <location>
        <position position="85"/>
    </location>
    <ligand>
        <name>substrate</name>
    </ligand>
</feature>
<evidence type="ECO:0000313" key="8">
    <source>
        <dbReference type="Proteomes" id="UP000509327"/>
    </source>
</evidence>
<dbReference type="SUPFAM" id="SSF53254">
    <property type="entry name" value="Phosphoglycerate mutase-like"/>
    <property type="match status" value="1"/>
</dbReference>
<evidence type="ECO:0000313" key="7">
    <source>
        <dbReference type="Proteomes" id="UP000247790"/>
    </source>
</evidence>
<keyword evidence="1" id="KW-0378">Hydrolase</keyword>
<dbReference type="EMBL" id="QJSW01000019">
    <property type="protein sequence ID" value="PYE45524.1"/>
    <property type="molecule type" value="Genomic_DNA"/>
</dbReference>
<feature type="active site" description="Proton donor/acceptor" evidence="2">
    <location>
        <position position="109"/>
    </location>
</feature>
<dbReference type="GO" id="GO:0045820">
    <property type="term" value="P:negative regulation of glycolytic process"/>
    <property type="evidence" value="ECO:0007669"/>
    <property type="project" value="TreeGrafter"/>
</dbReference>
<dbReference type="InterPro" id="IPR029033">
    <property type="entry name" value="His_PPase_superfam"/>
</dbReference>
<dbReference type="InterPro" id="IPR013078">
    <property type="entry name" value="His_Pase_superF_clade-1"/>
</dbReference>
<evidence type="ECO:0000256" key="4">
    <source>
        <dbReference type="SAM" id="MobiDB-lite"/>
    </source>
</evidence>
<gene>
    <name evidence="5" type="ORF">DFQ00_11971</name>
    <name evidence="6" type="ORF">HUB98_23900</name>
</gene>
<dbReference type="InterPro" id="IPR051695">
    <property type="entry name" value="Phosphoglycerate_Mutase"/>
</dbReference>
<accession>A0A2V4WD44</accession>
<name>A0A2V4WD44_PAEBA</name>
<dbReference type="AlphaFoldDB" id="A0A2V4WD44"/>
<feature type="compositionally biased region" description="Basic and acidic residues" evidence="4">
    <location>
        <begin position="7"/>
        <end position="18"/>
    </location>
</feature>
<reference evidence="6 8" key="2">
    <citation type="submission" date="2020-06" db="EMBL/GenBank/DDBJ databases">
        <title>Complete genome of Paenibacillus barcinonensis KACC11450.</title>
        <authorList>
            <person name="Kim M."/>
            <person name="Park Y.-J."/>
            <person name="Shin J.-H."/>
        </authorList>
    </citation>
    <scope>NUCLEOTIDE SEQUENCE [LARGE SCALE GENOMIC DNA]</scope>
    <source>
        <strain evidence="6 8">KACC11450</strain>
    </source>
</reference>
<dbReference type="OrthoDB" id="9783269at2"/>
<dbReference type="GO" id="GO:0005829">
    <property type="term" value="C:cytosol"/>
    <property type="evidence" value="ECO:0007669"/>
    <property type="project" value="TreeGrafter"/>
</dbReference>
<organism evidence="5 7">
    <name type="scientific">Paenibacillus barcinonensis</name>
    <dbReference type="NCBI Taxonomy" id="198119"/>
    <lineage>
        <taxon>Bacteria</taxon>
        <taxon>Bacillati</taxon>
        <taxon>Bacillota</taxon>
        <taxon>Bacilli</taxon>
        <taxon>Bacillales</taxon>
        <taxon>Paenibacillaceae</taxon>
        <taxon>Paenibacillus</taxon>
    </lineage>
</organism>
<dbReference type="Pfam" id="PF00300">
    <property type="entry name" value="His_Phos_1"/>
    <property type="match status" value="1"/>
</dbReference>
<dbReference type="Proteomes" id="UP000247790">
    <property type="component" value="Unassembled WGS sequence"/>
</dbReference>
<evidence type="ECO:0000313" key="5">
    <source>
        <dbReference type="EMBL" id="PYE45524.1"/>
    </source>
</evidence>
<dbReference type="RefSeq" id="WP_110898677.1">
    <property type="nucleotide sequence ID" value="NZ_CP054614.1"/>
</dbReference>
<feature type="region of interest" description="Disordered" evidence="4">
    <location>
        <begin position="1"/>
        <end position="24"/>
    </location>
</feature>
<evidence type="ECO:0000256" key="3">
    <source>
        <dbReference type="PIRSR" id="PIRSR613078-2"/>
    </source>
</evidence>
<feature type="active site" description="Tele-phosphohistidine intermediate" evidence="2">
    <location>
        <position position="36"/>
    </location>
</feature>
<protein>
    <submittedName>
        <fullName evidence="5">Alpha-ribazole phosphatase</fullName>
    </submittedName>
    <submittedName>
        <fullName evidence="6">Histidine phosphatase family protein</fullName>
    </submittedName>
</protein>
<dbReference type="Proteomes" id="UP000509327">
    <property type="component" value="Chromosome"/>
</dbReference>
<dbReference type="PANTHER" id="PTHR46517:SF1">
    <property type="entry name" value="FRUCTOSE-2,6-BISPHOSPHATASE TIGAR"/>
    <property type="match status" value="1"/>
</dbReference>
<keyword evidence="8" id="KW-1185">Reference proteome</keyword>
<evidence type="ECO:0000256" key="2">
    <source>
        <dbReference type="PIRSR" id="PIRSR613078-1"/>
    </source>
</evidence>
<dbReference type="EMBL" id="CP054614">
    <property type="protein sequence ID" value="QKS58955.1"/>
    <property type="molecule type" value="Genomic_DNA"/>
</dbReference>
<dbReference type="GO" id="GO:0043456">
    <property type="term" value="P:regulation of pentose-phosphate shunt"/>
    <property type="evidence" value="ECO:0007669"/>
    <property type="project" value="TreeGrafter"/>
</dbReference>